<gene>
    <name evidence="2" type="ORF">MA16_Dca009627</name>
</gene>
<reference evidence="2 3" key="2">
    <citation type="journal article" date="2017" name="Nature">
        <title>The Apostasia genome and the evolution of orchids.</title>
        <authorList>
            <person name="Zhang G.Q."/>
            <person name="Liu K.W."/>
            <person name="Li Z."/>
            <person name="Lohaus R."/>
            <person name="Hsiao Y.Y."/>
            <person name="Niu S.C."/>
            <person name="Wang J.Y."/>
            <person name="Lin Y.C."/>
            <person name="Xu Q."/>
            <person name="Chen L.J."/>
            <person name="Yoshida K."/>
            <person name="Fujiwara S."/>
            <person name="Wang Z.W."/>
            <person name="Zhang Y.Q."/>
            <person name="Mitsuda N."/>
            <person name="Wang M."/>
            <person name="Liu G.H."/>
            <person name="Pecoraro L."/>
            <person name="Huang H.X."/>
            <person name="Xiao X.J."/>
            <person name="Lin M."/>
            <person name="Wu X.Y."/>
            <person name="Wu W.L."/>
            <person name="Chen Y.Y."/>
            <person name="Chang S.B."/>
            <person name="Sakamoto S."/>
            <person name="Ohme-Takagi M."/>
            <person name="Yagi M."/>
            <person name="Zeng S.J."/>
            <person name="Shen C.Y."/>
            <person name="Yeh C.M."/>
            <person name="Luo Y.B."/>
            <person name="Tsai W.C."/>
            <person name="Van de Peer Y."/>
            <person name="Liu Z.J."/>
        </authorList>
    </citation>
    <scope>NUCLEOTIDE SEQUENCE [LARGE SCALE GENOMIC DNA]</scope>
    <source>
        <tissue evidence="2">The whole plant</tissue>
    </source>
</reference>
<protein>
    <recommendedName>
        <fullName evidence="1">Integrase catalytic domain-containing protein</fullName>
    </recommendedName>
</protein>
<dbReference type="PROSITE" id="PS50994">
    <property type="entry name" value="INTEGRASE"/>
    <property type="match status" value="1"/>
</dbReference>
<proteinExistence type="predicted"/>
<sequence length="151" mass="17365">MAHFIACRKTFDALNIAHLFFNEIVRLHGITCSLTSYRDVKFISHFWRELWKILKTAVNLSSAYHPQSDGQTEVVNRTLGNMLRCLVQEQPKLWDELLSQAKFAYNSMTNRSTGTSPFHIVYTKPPNHTIDVAILPKCHSRQAAELVDQFS</sequence>
<dbReference type="Gene3D" id="3.30.420.10">
    <property type="entry name" value="Ribonuclease H-like superfamily/Ribonuclease H"/>
    <property type="match status" value="1"/>
</dbReference>
<organism evidence="2 3">
    <name type="scientific">Dendrobium catenatum</name>
    <dbReference type="NCBI Taxonomy" id="906689"/>
    <lineage>
        <taxon>Eukaryota</taxon>
        <taxon>Viridiplantae</taxon>
        <taxon>Streptophyta</taxon>
        <taxon>Embryophyta</taxon>
        <taxon>Tracheophyta</taxon>
        <taxon>Spermatophyta</taxon>
        <taxon>Magnoliopsida</taxon>
        <taxon>Liliopsida</taxon>
        <taxon>Asparagales</taxon>
        <taxon>Orchidaceae</taxon>
        <taxon>Epidendroideae</taxon>
        <taxon>Malaxideae</taxon>
        <taxon>Dendrobiinae</taxon>
        <taxon>Dendrobium</taxon>
    </lineage>
</organism>
<reference evidence="2 3" key="1">
    <citation type="journal article" date="2016" name="Sci. Rep.">
        <title>The Dendrobium catenatum Lindl. genome sequence provides insights into polysaccharide synthase, floral development and adaptive evolution.</title>
        <authorList>
            <person name="Zhang G.Q."/>
            <person name="Xu Q."/>
            <person name="Bian C."/>
            <person name="Tsai W.C."/>
            <person name="Yeh C.M."/>
            <person name="Liu K.W."/>
            <person name="Yoshida K."/>
            <person name="Zhang L.S."/>
            <person name="Chang S.B."/>
            <person name="Chen F."/>
            <person name="Shi Y."/>
            <person name="Su Y.Y."/>
            <person name="Zhang Y.Q."/>
            <person name="Chen L.J."/>
            <person name="Yin Y."/>
            <person name="Lin M."/>
            <person name="Huang H."/>
            <person name="Deng H."/>
            <person name="Wang Z.W."/>
            <person name="Zhu S.L."/>
            <person name="Zhao X."/>
            <person name="Deng C."/>
            <person name="Niu S.C."/>
            <person name="Huang J."/>
            <person name="Wang M."/>
            <person name="Liu G.H."/>
            <person name="Yang H.J."/>
            <person name="Xiao X.J."/>
            <person name="Hsiao Y.Y."/>
            <person name="Wu W.L."/>
            <person name="Chen Y.Y."/>
            <person name="Mitsuda N."/>
            <person name="Ohme-Takagi M."/>
            <person name="Luo Y.B."/>
            <person name="Van de Peer Y."/>
            <person name="Liu Z.J."/>
        </authorList>
    </citation>
    <scope>NUCLEOTIDE SEQUENCE [LARGE SCALE GENOMIC DNA]</scope>
    <source>
        <tissue evidence="2">The whole plant</tissue>
    </source>
</reference>
<dbReference type="Proteomes" id="UP000233837">
    <property type="component" value="Unassembled WGS sequence"/>
</dbReference>
<dbReference type="GO" id="GO:0015074">
    <property type="term" value="P:DNA integration"/>
    <property type="evidence" value="ECO:0007669"/>
    <property type="project" value="InterPro"/>
</dbReference>
<dbReference type="InterPro" id="IPR001584">
    <property type="entry name" value="Integrase_cat-core"/>
</dbReference>
<accession>A0A2I0VSK1</accession>
<dbReference type="SUPFAM" id="SSF53098">
    <property type="entry name" value="Ribonuclease H-like"/>
    <property type="match status" value="1"/>
</dbReference>
<dbReference type="AlphaFoldDB" id="A0A2I0VSK1"/>
<feature type="domain" description="Integrase catalytic" evidence="1">
    <location>
        <begin position="1"/>
        <end position="125"/>
    </location>
</feature>
<dbReference type="InterPro" id="IPR012337">
    <property type="entry name" value="RNaseH-like_sf"/>
</dbReference>
<dbReference type="PANTHER" id="PTHR35046:SF18">
    <property type="entry name" value="RNA-DIRECTED DNA POLYMERASE"/>
    <property type="match status" value="1"/>
</dbReference>
<keyword evidence="3" id="KW-1185">Reference proteome</keyword>
<evidence type="ECO:0000313" key="2">
    <source>
        <dbReference type="EMBL" id="PKU66385.1"/>
    </source>
</evidence>
<dbReference type="InterPro" id="IPR036397">
    <property type="entry name" value="RNaseH_sf"/>
</dbReference>
<dbReference type="PANTHER" id="PTHR35046">
    <property type="entry name" value="ZINC KNUCKLE (CCHC-TYPE) FAMILY PROTEIN"/>
    <property type="match status" value="1"/>
</dbReference>
<evidence type="ECO:0000313" key="3">
    <source>
        <dbReference type="Proteomes" id="UP000233837"/>
    </source>
</evidence>
<evidence type="ECO:0000259" key="1">
    <source>
        <dbReference type="PROSITE" id="PS50994"/>
    </source>
</evidence>
<name>A0A2I0VSK1_9ASPA</name>
<dbReference type="EMBL" id="KZ503270">
    <property type="protein sequence ID" value="PKU66385.1"/>
    <property type="molecule type" value="Genomic_DNA"/>
</dbReference>
<dbReference type="GO" id="GO:0003676">
    <property type="term" value="F:nucleic acid binding"/>
    <property type="evidence" value="ECO:0007669"/>
    <property type="project" value="InterPro"/>
</dbReference>